<accession>A0A5C5ZED1</accession>
<keyword evidence="1" id="KW-0732">Signal</keyword>
<feature type="chain" id="PRO_5022913686" description="PEP-CTERM protein-sorting domain-containing protein" evidence="1">
    <location>
        <begin position="23"/>
        <end position="293"/>
    </location>
</feature>
<evidence type="ECO:0000256" key="1">
    <source>
        <dbReference type="SAM" id="SignalP"/>
    </source>
</evidence>
<evidence type="ECO:0008006" key="4">
    <source>
        <dbReference type="Google" id="ProtNLM"/>
    </source>
</evidence>
<name>A0A5C5ZED1_9BACT</name>
<feature type="signal peptide" evidence="1">
    <location>
        <begin position="1"/>
        <end position="22"/>
    </location>
</feature>
<dbReference type="RefSeq" id="WP_146583775.1">
    <property type="nucleotide sequence ID" value="NZ_SJPO01000001.1"/>
</dbReference>
<sequence length="293" mass="30399" precursor="true">MRAHWCVLVAAVVASPGGLALAGTRGSTGTGLWSLTADFTDVGVQTSTSPLNGLPGIIPQLDKGSLVSQGAVSSDPPNQSVVQAVGAFSHWTQSSPFDPSNSNHFGVFTVAPSGAFTDNGDLAAGDGVIEYRFDFNLDFFVDGTGIPAVPLSLTLGLNGFAPEGYRINYEFSATWTDTTTGAPGAAAVTLSDTETFDAFNVAGGLNASTVLNDNGVFGPIVMPAFDDRFSVDGFFRVTVDKKAGAMLPGPPPNVFRVVVIPDVGGFIQLIPEPGSATLLLLFATPSLALRRRR</sequence>
<dbReference type="Proteomes" id="UP000318478">
    <property type="component" value="Unassembled WGS sequence"/>
</dbReference>
<protein>
    <recommendedName>
        <fullName evidence="4">PEP-CTERM protein-sorting domain-containing protein</fullName>
    </recommendedName>
</protein>
<dbReference type="EMBL" id="SJPO01000001">
    <property type="protein sequence ID" value="TWT85516.1"/>
    <property type="molecule type" value="Genomic_DNA"/>
</dbReference>
<comment type="caution">
    <text evidence="2">The sequence shown here is derived from an EMBL/GenBank/DDBJ whole genome shotgun (WGS) entry which is preliminary data.</text>
</comment>
<proteinExistence type="predicted"/>
<organism evidence="2 3">
    <name type="scientific">Posidoniimonas polymericola</name>
    <dbReference type="NCBI Taxonomy" id="2528002"/>
    <lineage>
        <taxon>Bacteria</taxon>
        <taxon>Pseudomonadati</taxon>
        <taxon>Planctomycetota</taxon>
        <taxon>Planctomycetia</taxon>
        <taxon>Pirellulales</taxon>
        <taxon>Lacipirellulaceae</taxon>
        <taxon>Posidoniimonas</taxon>
    </lineage>
</organism>
<evidence type="ECO:0000313" key="3">
    <source>
        <dbReference type="Proteomes" id="UP000318478"/>
    </source>
</evidence>
<dbReference type="AlphaFoldDB" id="A0A5C5ZED1"/>
<gene>
    <name evidence="2" type="ORF">Pla123a_03230</name>
</gene>
<evidence type="ECO:0000313" key="2">
    <source>
        <dbReference type="EMBL" id="TWT85516.1"/>
    </source>
</evidence>
<reference evidence="2 3" key="1">
    <citation type="submission" date="2019-02" db="EMBL/GenBank/DDBJ databases">
        <title>Deep-cultivation of Planctomycetes and their phenomic and genomic characterization uncovers novel biology.</title>
        <authorList>
            <person name="Wiegand S."/>
            <person name="Jogler M."/>
            <person name="Boedeker C."/>
            <person name="Pinto D."/>
            <person name="Vollmers J."/>
            <person name="Rivas-Marin E."/>
            <person name="Kohn T."/>
            <person name="Peeters S.H."/>
            <person name="Heuer A."/>
            <person name="Rast P."/>
            <person name="Oberbeckmann S."/>
            <person name="Bunk B."/>
            <person name="Jeske O."/>
            <person name="Meyerdierks A."/>
            <person name="Storesund J.E."/>
            <person name="Kallscheuer N."/>
            <person name="Luecker S."/>
            <person name="Lage O.M."/>
            <person name="Pohl T."/>
            <person name="Merkel B.J."/>
            <person name="Hornburger P."/>
            <person name="Mueller R.-W."/>
            <person name="Bruemmer F."/>
            <person name="Labrenz M."/>
            <person name="Spormann A.M."/>
            <person name="Op Den Camp H."/>
            <person name="Overmann J."/>
            <person name="Amann R."/>
            <person name="Jetten M.S.M."/>
            <person name="Mascher T."/>
            <person name="Medema M.H."/>
            <person name="Devos D.P."/>
            <person name="Kaster A.-K."/>
            <person name="Ovreas L."/>
            <person name="Rohde M."/>
            <person name="Galperin M.Y."/>
            <person name="Jogler C."/>
        </authorList>
    </citation>
    <scope>NUCLEOTIDE SEQUENCE [LARGE SCALE GENOMIC DNA]</scope>
    <source>
        <strain evidence="2 3">Pla123a</strain>
    </source>
</reference>
<keyword evidence="3" id="KW-1185">Reference proteome</keyword>